<organism evidence="1 2">
    <name type="scientific">Tumebacillus permanentifrigoris</name>
    <dbReference type="NCBI Taxonomy" id="378543"/>
    <lineage>
        <taxon>Bacteria</taxon>
        <taxon>Bacillati</taxon>
        <taxon>Bacillota</taxon>
        <taxon>Bacilli</taxon>
        <taxon>Bacillales</taxon>
        <taxon>Alicyclobacillaceae</taxon>
        <taxon>Tumebacillus</taxon>
    </lineage>
</organism>
<sequence>MKKMMFAGACDKSDLVLYIGKLLAIADQKTLVIDATQEQIYRYSVPRIDADYPITEFEGFDVANGFYCLGDLQTYMEEQQERFDAYDCVLIDTDRTDSVAQWGDVQHYTLVTTYDKRTIRKNQALIEAIFFPRTDTETEVLFQKVILREVDCQINEEYVESTISEYPIRWSEPSYPVFFDDVDYAVKIENQFNERLAMKRLSKPFKQGIQDLALLLSGLPESDLKKALKQAERSK</sequence>
<dbReference type="AlphaFoldDB" id="A0A316D2B6"/>
<keyword evidence="2" id="KW-1185">Reference proteome</keyword>
<name>A0A316D2B6_9BACL</name>
<evidence type="ECO:0000313" key="1">
    <source>
        <dbReference type="EMBL" id="PWK05013.1"/>
    </source>
</evidence>
<dbReference type="Proteomes" id="UP000245634">
    <property type="component" value="Unassembled WGS sequence"/>
</dbReference>
<accession>A0A316D2B6</accession>
<reference evidence="1 2" key="1">
    <citation type="submission" date="2018-05" db="EMBL/GenBank/DDBJ databases">
        <title>Genomic Encyclopedia of Type Strains, Phase IV (KMG-IV): sequencing the most valuable type-strain genomes for metagenomic binning, comparative biology and taxonomic classification.</title>
        <authorList>
            <person name="Goeker M."/>
        </authorList>
    </citation>
    <scope>NUCLEOTIDE SEQUENCE [LARGE SCALE GENOMIC DNA]</scope>
    <source>
        <strain evidence="1 2">DSM 18773</strain>
    </source>
</reference>
<dbReference type="EMBL" id="QGGL01000029">
    <property type="protein sequence ID" value="PWK05013.1"/>
    <property type="molecule type" value="Genomic_DNA"/>
</dbReference>
<evidence type="ECO:0008006" key="3">
    <source>
        <dbReference type="Google" id="ProtNLM"/>
    </source>
</evidence>
<dbReference type="OrthoDB" id="2610621at2"/>
<dbReference type="RefSeq" id="WP_109691355.1">
    <property type="nucleotide sequence ID" value="NZ_QGGL01000029.1"/>
</dbReference>
<proteinExistence type="predicted"/>
<protein>
    <recommendedName>
        <fullName evidence="3">AAA domain-containing protein</fullName>
    </recommendedName>
</protein>
<gene>
    <name evidence="1" type="ORF">C7459_12911</name>
</gene>
<evidence type="ECO:0000313" key="2">
    <source>
        <dbReference type="Proteomes" id="UP000245634"/>
    </source>
</evidence>
<comment type="caution">
    <text evidence="1">The sequence shown here is derived from an EMBL/GenBank/DDBJ whole genome shotgun (WGS) entry which is preliminary data.</text>
</comment>